<dbReference type="RefSeq" id="WP_074716204.1">
    <property type="nucleotide sequence ID" value="NZ_FNPG01000007.1"/>
</dbReference>
<keyword evidence="3" id="KW-1185">Reference proteome</keyword>
<dbReference type="Proteomes" id="UP000183918">
    <property type="component" value="Unassembled WGS sequence"/>
</dbReference>
<dbReference type="OrthoDB" id="9783963at2"/>
<dbReference type="InterPro" id="IPR041966">
    <property type="entry name" value="LOTUS-like"/>
</dbReference>
<dbReference type="InterPro" id="IPR021139">
    <property type="entry name" value="NYN"/>
</dbReference>
<dbReference type="Gene3D" id="3.40.50.1010">
    <property type="entry name" value="5'-nuclease"/>
    <property type="match status" value="1"/>
</dbReference>
<reference evidence="2 3" key="1">
    <citation type="submission" date="2016-10" db="EMBL/GenBank/DDBJ databases">
        <authorList>
            <person name="de Groot N.N."/>
        </authorList>
    </citation>
    <scope>NUCLEOTIDE SEQUENCE [LARGE SCALE GENOMIC DNA]</scope>
    <source>
        <strain evidence="2 3">DSM 14045</strain>
    </source>
</reference>
<name>A0A1H3GYJ7_9FIRM</name>
<accession>A0A1H3GYJ7</accession>
<dbReference type="PROSITE" id="PS51644">
    <property type="entry name" value="HTH_OST"/>
    <property type="match status" value="2"/>
</dbReference>
<feature type="domain" description="HTH OST-type" evidence="1">
    <location>
        <begin position="186"/>
        <end position="260"/>
    </location>
</feature>
<feature type="domain" description="HTH OST-type" evidence="1">
    <location>
        <begin position="264"/>
        <end position="337"/>
    </location>
</feature>
<dbReference type="AlphaFoldDB" id="A0A1H3GYJ7"/>
<dbReference type="PANTHER" id="PTHR35811">
    <property type="entry name" value="SLR1870 PROTEIN"/>
    <property type="match status" value="1"/>
</dbReference>
<dbReference type="PANTHER" id="PTHR35811:SF1">
    <property type="entry name" value="HTH OST-TYPE DOMAIN-CONTAINING PROTEIN"/>
    <property type="match status" value="1"/>
</dbReference>
<evidence type="ECO:0000313" key="2">
    <source>
        <dbReference type="EMBL" id="SDY08025.1"/>
    </source>
</evidence>
<sequence length="339" mass="38367">MEEKKYAVLIDSENISAKYISTILDEMTRYGVVTYKRIYGDWTSPQSASWKNVLFKYSLTPIQQFNIVSGKNTTDSALIIDAMDILYTNNVDGFCIVSSDSDFTRLVSRLKESAMEVIGMGESKTPRSFKVACTIFTALDLLLDQSTDMNSNYKSDSNDLTKTIYSTGSSSDNNSTNSLNIIEKISLDSIENSIIEIVTENNNKGRVTELGEIGNRLQKKYPDFDVRTYGYSSLSTFMQEIKAVELRRRNNNTVTIHLINNKSFRDKIVNFIIEIVSEYGDNGIDLGLLGTKIHNKYPNFKGKEFGYSTLSKFISSIPNLTIVAFDSTRNYVYINNRKK</sequence>
<dbReference type="CDD" id="cd11297">
    <property type="entry name" value="PIN_LabA-like_N_1"/>
    <property type="match status" value="1"/>
</dbReference>
<proteinExistence type="predicted"/>
<dbReference type="CDD" id="cd10146">
    <property type="entry name" value="LabA_like_C"/>
    <property type="match status" value="2"/>
</dbReference>
<evidence type="ECO:0000259" key="1">
    <source>
        <dbReference type="PROSITE" id="PS51644"/>
    </source>
</evidence>
<dbReference type="STRING" id="1122142.SAMN02910414_00705"/>
<organism evidence="2 3">
    <name type="scientific">Lachnobacterium bovis DSM 14045</name>
    <dbReference type="NCBI Taxonomy" id="1122142"/>
    <lineage>
        <taxon>Bacteria</taxon>
        <taxon>Bacillati</taxon>
        <taxon>Bacillota</taxon>
        <taxon>Clostridia</taxon>
        <taxon>Lachnospirales</taxon>
        <taxon>Lachnospiraceae</taxon>
        <taxon>Lachnobacterium</taxon>
    </lineage>
</organism>
<dbReference type="GO" id="GO:0004540">
    <property type="term" value="F:RNA nuclease activity"/>
    <property type="evidence" value="ECO:0007669"/>
    <property type="project" value="InterPro"/>
</dbReference>
<protein>
    <submittedName>
        <fullName evidence="2">Uncharacterized conserved protein, LabA/DUF88 family</fullName>
    </submittedName>
</protein>
<dbReference type="InterPro" id="IPR025605">
    <property type="entry name" value="OST-HTH/LOTUS_dom"/>
</dbReference>
<evidence type="ECO:0000313" key="3">
    <source>
        <dbReference type="Proteomes" id="UP000183918"/>
    </source>
</evidence>
<dbReference type="Pfam" id="PF12872">
    <property type="entry name" value="OST-HTH"/>
    <property type="match status" value="2"/>
</dbReference>
<dbReference type="Gene3D" id="3.30.420.610">
    <property type="entry name" value="LOTUS domain-like"/>
    <property type="match status" value="2"/>
</dbReference>
<gene>
    <name evidence="2" type="ORF">SAMN02910414_00705</name>
</gene>
<dbReference type="Pfam" id="PF01936">
    <property type="entry name" value="NYN"/>
    <property type="match status" value="1"/>
</dbReference>
<dbReference type="EMBL" id="FNPG01000007">
    <property type="protein sequence ID" value="SDY08025.1"/>
    <property type="molecule type" value="Genomic_DNA"/>
</dbReference>